<organism evidence="13 14">
    <name type="scientific">Oryzias javanicus</name>
    <name type="common">Javanese ricefish</name>
    <name type="synonym">Aplocheilus javanicus</name>
    <dbReference type="NCBI Taxonomy" id="123683"/>
    <lineage>
        <taxon>Eukaryota</taxon>
        <taxon>Metazoa</taxon>
        <taxon>Chordata</taxon>
        <taxon>Craniata</taxon>
        <taxon>Vertebrata</taxon>
        <taxon>Euteleostomi</taxon>
        <taxon>Actinopterygii</taxon>
        <taxon>Neopterygii</taxon>
        <taxon>Teleostei</taxon>
        <taxon>Neoteleostei</taxon>
        <taxon>Acanthomorphata</taxon>
        <taxon>Ovalentaria</taxon>
        <taxon>Atherinomorphae</taxon>
        <taxon>Beloniformes</taxon>
        <taxon>Adrianichthyidae</taxon>
        <taxon>Oryziinae</taxon>
        <taxon>Oryzias</taxon>
    </lineage>
</organism>
<feature type="signal peptide" evidence="11">
    <location>
        <begin position="1"/>
        <end position="23"/>
    </location>
</feature>
<dbReference type="GO" id="GO:0009897">
    <property type="term" value="C:external side of plasma membrane"/>
    <property type="evidence" value="ECO:0007669"/>
    <property type="project" value="TreeGrafter"/>
</dbReference>
<dbReference type="EMBL" id="CM012454">
    <property type="protein sequence ID" value="RVE60896.1"/>
    <property type="molecule type" value="Genomic_DNA"/>
</dbReference>
<keyword evidence="14" id="KW-1185">Reference proteome</keyword>
<dbReference type="SUPFAM" id="SSF48726">
    <property type="entry name" value="Immunoglobulin"/>
    <property type="match status" value="1"/>
</dbReference>
<evidence type="ECO:0000256" key="10">
    <source>
        <dbReference type="ARBA" id="ARBA00023319"/>
    </source>
</evidence>
<name>A0A437CDK7_ORYJA</name>
<evidence type="ECO:0000256" key="9">
    <source>
        <dbReference type="ARBA" id="ARBA00023180"/>
    </source>
</evidence>
<evidence type="ECO:0000256" key="5">
    <source>
        <dbReference type="ARBA" id="ARBA00022989"/>
    </source>
</evidence>
<dbReference type="GO" id="GO:0071222">
    <property type="term" value="P:cellular response to lipopolysaccharide"/>
    <property type="evidence" value="ECO:0007669"/>
    <property type="project" value="TreeGrafter"/>
</dbReference>
<dbReference type="InterPro" id="IPR051713">
    <property type="entry name" value="T-cell_Activation_Regulation"/>
</dbReference>
<evidence type="ECO:0000256" key="6">
    <source>
        <dbReference type="ARBA" id="ARBA00023136"/>
    </source>
</evidence>
<keyword evidence="4 11" id="KW-0732">Signal</keyword>
<dbReference type="GO" id="GO:0042102">
    <property type="term" value="P:positive regulation of T cell proliferation"/>
    <property type="evidence" value="ECO:0007669"/>
    <property type="project" value="TreeGrafter"/>
</dbReference>
<dbReference type="Proteomes" id="UP000283210">
    <property type="component" value="Chromosome 18"/>
</dbReference>
<dbReference type="InterPro" id="IPR007110">
    <property type="entry name" value="Ig-like_dom"/>
</dbReference>
<feature type="chain" id="PRO_5019460236" description="Ig-like domain-containing protein" evidence="11">
    <location>
        <begin position="24"/>
        <end position="286"/>
    </location>
</feature>
<proteinExistence type="predicted"/>
<dbReference type="GO" id="GO:0031295">
    <property type="term" value="P:T cell costimulation"/>
    <property type="evidence" value="ECO:0007669"/>
    <property type="project" value="TreeGrafter"/>
</dbReference>
<keyword evidence="9" id="KW-0325">Glycoprotein</keyword>
<keyword evidence="6" id="KW-0472">Membrane</keyword>
<dbReference type="AlphaFoldDB" id="A0A437CDK7"/>
<dbReference type="OrthoDB" id="9937217at2759"/>
<gene>
    <name evidence="13" type="ORF">OJAV_G00185850</name>
</gene>
<dbReference type="InterPro" id="IPR036179">
    <property type="entry name" value="Ig-like_dom_sf"/>
</dbReference>
<keyword evidence="3" id="KW-0812">Transmembrane</keyword>
<keyword evidence="10" id="KW-0393">Immunoglobulin domain</keyword>
<dbReference type="PANTHER" id="PTHR25466:SF14">
    <property type="entry name" value="BUTYROPHILIN SUBFAMILY 2 MEMBER A2-LIKE-RELATED"/>
    <property type="match status" value="1"/>
</dbReference>
<dbReference type="GO" id="GO:0007166">
    <property type="term" value="P:cell surface receptor signaling pathway"/>
    <property type="evidence" value="ECO:0007669"/>
    <property type="project" value="TreeGrafter"/>
</dbReference>
<reference evidence="13 14" key="2">
    <citation type="submission" date="2019-01" db="EMBL/GenBank/DDBJ databases">
        <title>A chromosome length genome reference of the Java medaka (oryzias javanicus).</title>
        <authorList>
            <person name="Herpin A."/>
            <person name="Takehana Y."/>
            <person name="Naruse K."/>
            <person name="Ansai S."/>
            <person name="Kawaguchi M."/>
        </authorList>
    </citation>
    <scope>NUCLEOTIDE SEQUENCE [LARGE SCALE GENOMIC DNA]</scope>
    <source>
        <strain evidence="13">RS831</strain>
        <tissue evidence="13">Whole body</tissue>
    </source>
</reference>
<comment type="subcellular location">
    <subcellularLocation>
        <location evidence="1">Cell membrane</location>
        <topology evidence="1">Single-pass type I membrane protein</topology>
    </subcellularLocation>
</comment>
<evidence type="ECO:0000256" key="7">
    <source>
        <dbReference type="ARBA" id="ARBA00023157"/>
    </source>
</evidence>
<keyword evidence="2" id="KW-1003">Cell membrane</keyword>
<dbReference type="GO" id="GO:0042130">
    <property type="term" value="P:negative regulation of T cell proliferation"/>
    <property type="evidence" value="ECO:0007669"/>
    <property type="project" value="TreeGrafter"/>
</dbReference>
<dbReference type="InterPro" id="IPR013106">
    <property type="entry name" value="Ig_V-set"/>
</dbReference>
<dbReference type="GO" id="GO:0006955">
    <property type="term" value="P:immune response"/>
    <property type="evidence" value="ECO:0007669"/>
    <property type="project" value="TreeGrafter"/>
</dbReference>
<evidence type="ECO:0000256" key="4">
    <source>
        <dbReference type="ARBA" id="ARBA00022729"/>
    </source>
</evidence>
<sequence length="286" mass="31201">MDLRTGTAAAVLLLVLLCGGSEGVQNITAEPGQNVTLTCDAPENLTVVVAEWRRSDLGQKYLFVVRNGRIMEGVHHRFRNRVFVPEEAERRGSESVVLKNVTLQDSGTYSCWIKQTTSRNTTAPLTGTSIHLLVAPPPGVGVRNGSRPGYDQVTVAEAEVKLREEPQSLVLEVRGEADGSTGVLMEPEGGEPRSVLEEEQRSIWTASLQRKRPAGSAAETIQTPLCSLRSAGGTPRTPLTPAFELMQTQRCLLVLEHVNCSSAPFCWVSAVPEARPSIFRTNVRRM</sequence>
<dbReference type="SMART" id="SM00409">
    <property type="entry name" value="IG"/>
    <property type="match status" value="1"/>
</dbReference>
<evidence type="ECO:0000256" key="2">
    <source>
        <dbReference type="ARBA" id="ARBA00022475"/>
    </source>
</evidence>
<keyword evidence="7" id="KW-1015">Disulfide bond</keyword>
<dbReference type="InterPro" id="IPR003599">
    <property type="entry name" value="Ig_sub"/>
</dbReference>
<evidence type="ECO:0000256" key="8">
    <source>
        <dbReference type="ARBA" id="ARBA00023170"/>
    </source>
</evidence>
<evidence type="ECO:0000259" key="12">
    <source>
        <dbReference type="PROSITE" id="PS50835"/>
    </source>
</evidence>
<dbReference type="PANTHER" id="PTHR25466">
    <property type="entry name" value="T-LYMPHOCYTE ACTIVATION ANTIGEN"/>
    <property type="match status" value="1"/>
</dbReference>
<keyword evidence="8" id="KW-0675">Receptor</keyword>
<evidence type="ECO:0000256" key="3">
    <source>
        <dbReference type="ARBA" id="ARBA00022692"/>
    </source>
</evidence>
<dbReference type="Gene3D" id="2.60.40.10">
    <property type="entry name" value="Immunoglobulins"/>
    <property type="match status" value="1"/>
</dbReference>
<evidence type="ECO:0000256" key="1">
    <source>
        <dbReference type="ARBA" id="ARBA00004251"/>
    </source>
</evidence>
<evidence type="ECO:0000313" key="14">
    <source>
        <dbReference type="Proteomes" id="UP000283210"/>
    </source>
</evidence>
<evidence type="ECO:0000313" key="13">
    <source>
        <dbReference type="EMBL" id="RVE60896.1"/>
    </source>
</evidence>
<dbReference type="Pfam" id="PF07686">
    <property type="entry name" value="V-set"/>
    <property type="match status" value="1"/>
</dbReference>
<dbReference type="InterPro" id="IPR013783">
    <property type="entry name" value="Ig-like_fold"/>
</dbReference>
<protein>
    <recommendedName>
        <fullName evidence="12">Ig-like domain-containing protein</fullName>
    </recommendedName>
</protein>
<accession>A0A437CDK7</accession>
<keyword evidence="5" id="KW-1133">Transmembrane helix</keyword>
<feature type="domain" description="Ig-like" evidence="12">
    <location>
        <begin position="9"/>
        <end position="122"/>
    </location>
</feature>
<dbReference type="PROSITE" id="PS50835">
    <property type="entry name" value="IG_LIKE"/>
    <property type="match status" value="1"/>
</dbReference>
<reference evidence="13 14" key="1">
    <citation type="submission" date="2018-11" db="EMBL/GenBank/DDBJ databases">
        <authorList>
            <person name="Lopez-Roques C."/>
            <person name="Donnadieu C."/>
            <person name="Bouchez O."/>
            <person name="Klopp C."/>
            <person name="Cabau C."/>
            <person name="Zahm M."/>
        </authorList>
    </citation>
    <scope>NUCLEOTIDE SEQUENCE [LARGE SCALE GENOMIC DNA]</scope>
    <source>
        <strain evidence="13">RS831</strain>
        <tissue evidence="13">Whole body</tissue>
    </source>
</reference>
<evidence type="ECO:0000256" key="11">
    <source>
        <dbReference type="SAM" id="SignalP"/>
    </source>
</evidence>